<feature type="coiled-coil region" evidence="1">
    <location>
        <begin position="378"/>
        <end position="405"/>
    </location>
</feature>
<accession>A0AAD8M926</accession>
<keyword evidence="1" id="KW-0175">Coiled coil</keyword>
<dbReference type="Proteomes" id="UP001237642">
    <property type="component" value="Unassembled WGS sequence"/>
</dbReference>
<proteinExistence type="predicted"/>
<comment type="caution">
    <text evidence="2">The sequence shown here is derived from an EMBL/GenBank/DDBJ whole genome shotgun (WGS) entry which is preliminary data.</text>
</comment>
<reference evidence="2" key="1">
    <citation type="submission" date="2023-02" db="EMBL/GenBank/DDBJ databases">
        <title>Genome of toxic invasive species Heracleum sosnowskyi carries increased number of genes despite the absence of recent whole-genome duplications.</title>
        <authorList>
            <person name="Schelkunov M."/>
            <person name="Shtratnikova V."/>
            <person name="Makarenko M."/>
            <person name="Klepikova A."/>
            <person name="Omelchenko D."/>
            <person name="Novikova G."/>
            <person name="Obukhova E."/>
            <person name="Bogdanov V."/>
            <person name="Penin A."/>
            <person name="Logacheva M."/>
        </authorList>
    </citation>
    <scope>NUCLEOTIDE SEQUENCE</scope>
    <source>
        <strain evidence="2">Hsosn_3</strain>
        <tissue evidence="2">Leaf</tissue>
    </source>
</reference>
<dbReference type="EMBL" id="JAUIZM010000009">
    <property type="protein sequence ID" value="KAK1364127.1"/>
    <property type="molecule type" value="Genomic_DNA"/>
</dbReference>
<reference evidence="2" key="2">
    <citation type="submission" date="2023-05" db="EMBL/GenBank/DDBJ databases">
        <authorList>
            <person name="Schelkunov M.I."/>
        </authorList>
    </citation>
    <scope>NUCLEOTIDE SEQUENCE</scope>
    <source>
        <strain evidence="2">Hsosn_3</strain>
        <tissue evidence="2">Leaf</tissue>
    </source>
</reference>
<protein>
    <submittedName>
        <fullName evidence="2">Uncharacterized protein</fullName>
    </submittedName>
</protein>
<dbReference type="AlphaFoldDB" id="A0AAD8M926"/>
<organism evidence="2 3">
    <name type="scientific">Heracleum sosnowskyi</name>
    <dbReference type="NCBI Taxonomy" id="360622"/>
    <lineage>
        <taxon>Eukaryota</taxon>
        <taxon>Viridiplantae</taxon>
        <taxon>Streptophyta</taxon>
        <taxon>Embryophyta</taxon>
        <taxon>Tracheophyta</taxon>
        <taxon>Spermatophyta</taxon>
        <taxon>Magnoliopsida</taxon>
        <taxon>eudicotyledons</taxon>
        <taxon>Gunneridae</taxon>
        <taxon>Pentapetalae</taxon>
        <taxon>asterids</taxon>
        <taxon>campanulids</taxon>
        <taxon>Apiales</taxon>
        <taxon>Apiaceae</taxon>
        <taxon>Apioideae</taxon>
        <taxon>apioid superclade</taxon>
        <taxon>Tordylieae</taxon>
        <taxon>Tordyliinae</taxon>
        <taxon>Heracleum</taxon>
    </lineage>
</organism>
<evidence type="ECO:0000256" key="1">
    <source>
        <dbReference type="SAM" id="Coils"/>
    </source>
</evidence>
<name>A0AAD8M926_9APIA</name>
<keyword evidence="3" id="KW-1185">Reference proteome</keyword>
<evidence type="ECO:0000313" key="3">
    <source>
        <dbReference type="Proteomes" id="UP001237642"/>
    </source>
</evidence>
<gene>
    <name evidence="2" type="ORF">POM88_039688</name>
</gene>
<sequence>MFQSCKMIFGSSINRWWYKLVEVLKSDVTFDARKGRDDTWLLVCLLRPVACKPGGVERLGYRLTMKIKFVKTNRLLAGVILISCFVTFAEAREIAVTKWGLVKMVALGAGILAIEGKMEDIYVGLGDGDGARLGAVEMLVEVMDETRMRNIMEKKAVIKNIKRKMTMMMKDRVMLMLSDSGELNAAFMMARYKRTLKAIVRNNREFDTAKEKGCAREAFLNKCIEEFKEYYDYPPEHRDDIIKVLEGDVVVKKHLKTNMNGWKSVADKRVAKARAKGNMSADRREFSKMSEIGKENITASEIKHYSGEKPFDQRYEASSFYSYDGVNLLFFLVKYFSSVRVHIFVILFSKEMEEKLQKRLTVLEKSAYSIIGKVMTEVTNMVETLEEIEVTRARLDEEVQNLATRAYPNRDDPASKILWEEYIPVAAQMTFPLFECYKKVILEVII</sequence>
<evidence type="ECO:0000313" key="2">
    <source>
        <dbReference type="EMBL" id="KAK1364127.1"/>
    </source>
</evidence>